<accession>A0A1G2F9L7</accession>
<name>A0A1G2F9L7_9BACT</name>
<dbReference type="EMBL" id="MHMV01000030">
    <property type="protein sequence ID" value="OGZ34241.1"/>
    <property type="molecule type" value="Genomic_DNA"/>
</dbReference>
<dbReference type="SMART" id="SM00465">
    <property type="entry name" value="GIYc"/>
    <property type="match status" value="1"/>
</dbReference>
<dbReference type="PROSITE" id="PS50164">
    <property type="entry name" value="GIY_YIG"/>
    <property type="match status" value="1"/>
</dbReference>
<dbReference type="Proteomes" id="UP000177725">
    <property type="component" value="Unassembled WGS sequence"/>
</dbReference>
<dbReference type="Gene3D" id="3.40.1440.10">
    <property type="entry name" value="GIY-YIG endonuclease"/>
    <property type="match status" value="1"/>
</dbReference>
<organism evidence="3 4">
    <name type="scientific">Candidatus Portnoybacteria bacterium RBG_13_41_18</name>
    <dbReference type="NCBI Taxonomy" id="1801991"/>
    <lineage>
        <taxon>Bacteria</taxon>
        <taxon>Candidatus Portnoyibacteriota</taxon>
    </lineage>
</organism>
<dbReference type="AlphaFoldDB" id="A0A1G2F9L7"/>
<feature type="domain" description="GIY-YIG" evidence="2">
    <location>
        <begin position="3"/>
        <end position="79"/>
    </location>
</feature>
<comment type="caution">
    <text evidence="3">The sequence shown here is derived from an EMBL/GenBank/DDBJ whole genome shotgun (WGS) entry which is preliminary data.</text>
</comment>
<reference evidence="3 4" key="1">
    <citation type="journal article" date="2016" name="Nat. Commun.">
        <title>Thousands of microbial genomes shed light on interconnected biogeochemical processes in an aquifer system.</title>
        <authorList>
            <person name="Anantharaman K."/>
            <person name="Brown C.T."/>
            <person name="Hug L.A."/>
            <person name="Sharon I."/>
            <person name="Castelle C.J."/>
            <person name="Probst A.J."/>
            <person name="Thomas B.C."/>
            <person name="Singh A."/>
            <person name="Wilkins M.J."/>
            <person name="Karaoz U."/>
            <person name="Brodie E.L."/>
            <person name="Williams K.H."/>
            <person name="Hubbard S.S."/>
            <person name="Banfield J.F."/>
        </authorList>
    </citation>
    <scope>NUCLEOTIDE SEQUENCE [LARGE SCALE GENOMIC DNA]</scope>
</reference>
<dbReference type="InterPro" id="IPR050190">
    <property type="entry name" value="UPF0213_domain"/>
</dbReference>
<dbReference type="CDD" id="cd10448">
    <property type="entry name" value="GIY-YIG_unchar_3"/>
    <property type="match status" value="1"/>
</dbReference>
<proteinExistence type="inferred from homology"/>
<dbReference type="PANTHER" id="PTHR34477">
    <property type="entry name" value="UPF0213 PROTEIN YHBQ"/>
    <property type="match status" value="1"/>
</dbReference>
<gene>
    <name evidence="3" type="ORF">A2174_03500</name>
</gene>
<dbReference type="InterPro" id="IPR000305">
    <property type="entry name" value="GIY-YIG_endonuc"/>
</dbReference>
<dbReference type="Pfam" id="PF01541">
    <property type="entry name" value="GIY-YIG"/>
    <property type="match status" value="1"/>
</dbReference>
<evidence type="ECO:0000313" key="4">
    <source>
        <dbReference type="Proteomes" id="UP000177725"/>
    </source>
</evidence>
<dbReference type="SUPFAM" id="SSF82771">
    <property type="entry name" value="GIY-YIG endonuclease"/>
    <property type="match status" value="1"/>
</dbReference>
<sequence length="93" mass="10995">MPKQYFTYIATNQRDTVLYTGITNDLFRRISEHKAKSIKGFTDKYNVNKLVYYEVFGTPQEAILREKQIKAGSRKKKIDLIKRENPDFEDLSE</sequence>
<evidence type="ECO:0000259" key="2">
    <source>
        <dbReference type="PROSITE" id="PS50164"/>
    </source>
</evidence>
<evidence type="ECO:0000256" key="1">
    <source>
        <dbReference type="ARBA" id="ARBA00007435"/>
    </source>
</evidence>
<dbReference type="PANTHER" id="PTHR34477:SF5">
    <property type="entry name" value="BSL5627 PROTEIN"/>
    <property type="match status" value="1"/>
</dbReference>
<comment type="similarity">
    <text evidence="1">Belongs to the UPF0213 family.</text>
</comment>
<evidence type="ECO:0000313" key="3">
    <source>
        <dbReference type="EMBL" id="OGZ34241.1"/>
    </source>
</evidence>
<protein>
    <recommendedName>
        <fullName evidence="2">GIY-YIG domain-containing protein</fullName>
    </recommendedName>
</protein>
<dbReference type="InterPro" id="IPR035901">
    <property type="entry name" value="GIY-YIG_endonuc_sf"/>
</dbReference>